<evidence type="ECO:0000259" key="1">
    <source>
        <dbReference type="Pfam" id="PF00535"/>
    </source>
</evidence>
<evidence type="ECO:0000313" key="2">
    <source>
        <dbReference type="EMBL" id="MFB9088200.1"/>
    </source>
</evidence>
<dbReference type="InterPro" id="IPR029044">
    <property type="entry name" value="Nucleotide-diphossugar_trans"/>
</dbReference>
<protein>
    <submittedName>
        <fullName evidence="2">Glycosyltransferase family 2 protein</fullName>
    </submittedName>
</protein>
<dbReference type="PANTHER" id="PTHR22916">
    <property type="entry name" value="GLYCOSYLTRANSFERASE"/>
    <property type="match status" value="1"/>
</dbReference>
<dbReference type="EMBL" id="JBHMFB010000003">
    <property type="protein sequence ID" value="MFB9088200.1"/>
    <property type="molecule type" value="Genomic_DNA"/>
</dbReference>
<name>A0ABV5GAQ9_9FLAO</name>
<dbReference type="Proteomes" id="UP001589576">
    <property type="component" value="Unassembled WGS sequence"/>
</dbReference>
<feature type="domain" description="Glycosyltransferase 2-like" evidence="1">
    <location>
        <begin position="8"/>
        <end position="162"/>
    </location>
</feature>
<dbReference type="SUPFAM" id="SSF53448">
    <property type="entry name" value="Nucleotide-diphospho-sugar transferases"/>
    <property type="match status" value="1"/>
</dbReference>
<reference evidence="2 3" key="1">
    <citation type="submission" date="2024-09" db="EMBL/GenBank/DDBJ databases">
        <authorList>
            <person name="Sun Q."/>
            <person name="Mori K."/>
        </authorList>
    </citation>
    <scope>NUCLEOTIDE SEQUENCE [LARGE SCALE GENOMIC DNA]</scope>
    <source>
        <strain evidence="2 3">CECT 8460</strain>
    </source>
</reference>
<accession>A0ABV5GAQ9</accession>
<proteinExistence type="predicted"/>
<dbReference type="PANTHER" id="PTHR22916:SF3">
    <property type="entry name" value="UDP-GLCNAC:BETAGAL BETA-1,3-N-ACETYLGLUCOSAMINYLTRANSFERASE-LIKE PROTEIN 1"/>
    <property type="match status" value="1"/>
</dbReference>
<sequence>MKQQPTVSVCMITYGHEKFIAEAINSVLMQECDFDVELIIANDCSPDQTDQVIQNSIANHPKASWIRYFKHDKNLGMMSNFIFALQQCKGDYIALCEGDDYWTDSSKLQKQVDFLKANLDYVIHSAAAQILNKNKFANEYIGLDTLSKSFTVENFHKKNHLVTCTVMFRNCVKNFPNDFYDITFGDWYLYVLLLKETNLKAYRSTEIFSIYRMHSNGFMNSLSLINKYELHIKQIVYIKKILQYKGFSSDVAKVLNWYSSEKFRIELENKSYFSSIKTFLYNLYLIKFNIAFRPYLGTIKKLIFVK</sequence>
<evidence type="ECO:0000313" key="3">
    <source>
        <dbReference type="Proteomes" id="UP001589576"/>
    </source>
</evidence>
<dbReference type="RefSeq" id="WP_290284809.1">
    <property type="nucleotide sequence ID" value="NZ_JAUFQN010000019.1"/>
</dbReference>
<dbReference type="Pfam" id="PF00535">
    <property type="entry name" value="Glycos_transf_2"/>
    <property type="match status" value="1"/>
</dbReference>
<comment type="caution">
    <text evidence="2">The sequence shown here is derived from an EMBL/GenBank/DDBJ whole genome shotgun (WGS) entry which is preliminary data.</text>
</comment>
<gene>
    <name evidence="2" type="ORF">ACFFUU_01140</name>
</gene>
<dbReference type="InterPro" id="IPR001173">
    <property type="entry name" value="Glyco_trans_2-like"/>
</dbReference>
<keyword evidence="3" id="KW-1185">Reference proteome</keyword>
<organism evidence="2 3">
    <name type="scientific">Flavobacterium paronense</name>
    <dbReference type="NCBI Taxonomy" id="1392775"/>
    <lineage>
        <taxon>Bacteria</taxon>
        <taxon>Pseudomonadati</taxon>
        <taxon>Bacteroidota</taxon>
        <taxon>Flavobacteriia</taxon>
        <taxon>Flavobacteriales</taxon>
        <taxon>Flavobacteriaceae</taxon>
        <taxon>Flavobacterium</taxon>
    </lineage>
</organism>
<dbReference type="Gene3D" id="3.90.550.10">
    <property type="entry name" value="Spore Coat Polysaccharide Biosynthesis Protein SpsA, Chain A"/>
    <property type="match status" value="1"/>
</dbReference>